<dbReference type="GeneID" id="30997572"/>
<keyword evidence="3" id="KW-1185">Reference proteome</keyword>
<evidence type="ECO:0000313" key="3">
    <source>
        <dbReference type="Proteomes" id="UP000095085"/>
    </source>
</evidence>
<gene>
    <name evidence="2" type="ORF">HYPBUDRAFT_202360</name>
</gene>
<keyword evidence="1" id="KW-0732">Signal</keyword>
<dbReference type="Proteomes" id="UP000095085">
    <property type="component" value="Unassembled WGS sequence"/>
</dbReference>
<dbReference type="AlphaFoldDB" id="A0A1E4RLH1"/>
<feature type="signal peptide" evidence="1">
    <location>
        <begin position="1"/>
        <end position="19"/>
    </location>
</feature>
<proteinExistence type="predicted"/>
<evidence type="ECO:0008006" key="4">
    <source>
        <dbReference type="Google" id="ProtNLM"/>
    </source>
</evidence>
<accession>A0A1E4RLH1</accession>
<dbReference type="EMBL" id="KV454540">
    <property type="protein sequence ID" value="ODV68108.1"/>
    <property type="molecule type" value="Genomic_DNA"/>
</dbReference>
<evidence type="ECO:0000256" key="1">
    <source>
        <dbReference type="SAM" id="SignalP"/>
    </source>
</evidence>
<reference evidence="3" key="1">
    <citation type="submission" date="2016-05" db="EMBL/GenBank/DDBJ databases">
        <title>Comparative genomics of biotechnologically important yeasts.</title>
        <authorList>
            <consortium name="DOE Joint Genome Institute"/>
            <person name="Riley R."/>
            <person name="Haridas S."/>
            <person name="Wolfe K.H."/>
            <person name="Lopes M.R."/>
            <person name="Hittinger C.T."/>
            <person name="Goker M."/>
            <person name="Salamov A."/>
            <person name="Wisecaver J."/>
            <person name="Long T.M."/>
            <person name="Aerts A.L."/>
            <person name="Barry K."/>
            <person name="Choi C."/>
            <person name="Clum A."/>
            <person name="Coughlan A.Y."/>
            <person name="Deshpande S."/>
            <person name="Douglass A.P."/>
            <person name="Hanson S.J."/>
            <person name="Klenk H.-P."/>
            <person name="Labutti K."/>
            <person name="Lapidus A."/>
            <person name="Lindquist E."/>
            <person name="Lipzen A."/>
            <person name="Meier-Kolthoff J.P."/>
            <person name="Ohm R.A."/>
            <person name="Otillar R.P."/>
            <person name="Pangilinan J."/>
            <person name="Peng Y."/>
            <person name="Rokas A."/>
            <person name="Rosa C.A."/>
            <person name="Scheuner C."/>
            <person name="Sibirny A.A."/>
            <person name="Slot J.C."/>
            <person name="Stielow J.B."/>
            <person name="Sun H."/>
            <person name="Kurtzman C.P."/>
            <person name="Blackwell M."/>
            <person name="Grigoriev I.V."/>
            <person name="Jeffries T.W."/>
        </authorList>
    </citation>
    <scope>NUCLEOTIDE SEQUENCE [LARGE SCALE GENOMIC DNA]</scope>
    <source>
        <strain evidence="3">NRRL Y-1933</strain>
    </source>
</reference>
<sequence>MSFRWKNFPLLILLQSLTGISTPSVTVPPGSRYWCFQYTKRPILNDDLSAFGSRLFVDVEKPTLPYYYCLKRTRSFMLKMYRVKC</sequence>
<evidence type="ECO:0000313" key="2">
    <source>
        <dbReference type="EMBL" id="ODV68108.1"/>
    </source>
</evidence>
<name>A0A1E4RLH1_9ASCO</name>
<protein>
    <recommendedName>
        <fullName evidence="4">Secreted protein</fullName>
    </recommendedName>
</protein>
<feature type="chain" id="PRO_5009162354" description="Secreted protein" evidence="1">
    <location>
        <begin position="20"/>
        <end position="85"/>
    </location>
</feature>
<organism evidence="2 3">
    <name type="scientific">Hyphopichia burtonii NRRL Y-1933</name>
    <dbReference type="NCBI Taxonomy" id="984485"/>
    <lineage>
        <taxon>Eukaryota</taxon>
        <taxon>Fungi</taxon>
        <taxon>Dikarya</taxon>
        <taxon>Ascomycota</taxon>
        <taxon>Saccharomycotina</taxon>
        <taxon>Pichiomycetes</taxon>
        <taxon>Debaryomycetaceae</taxon>
        <taxon>Hyphopichia</taxon>
    </lineage>
</organism>
<dbReference type="RefSeq" id="XP_020077175.1">
    <property type="nucleotide sequence ID" value="XM_020223023.1"/>
</dbReference>